<feature type="domain" description="HupH hydrogenase expression protein C-terminal" evidence="2">
    <location>
        <begin position="55"/>
        <end position="120"/>
    </location>
</feature>
<dbReference type="InterPro" id="IPR038527">
    <property type="entry name" value="HupH_C_sf"/>
</dbReference>
<gene>
    <name evidence="3" type="ORF">FHP89_17915</name>
</gene>
<dbReference type="Gene3D" id="3.30.1370.140">
    <property type="entry name" value="HupH hydrogenase expression protein, C-terminal domain"/>
    <property type="match status" value="2"/>
</dbReference>
<dbReference type="AlphaFoldDB" id="A0A557S646"/>
<dbReference type="InterPro" id="IPR006894">
    <property type="entry name" value="HupH_Hydgase_express_prot_C"/>
</dbReference>
<name>A0A557S646_9RHOO</name>
<protein>
    <submittedName>
        <fullName evidence="3">Hydrogenase expression/formation protein</fullName>
    </submittedName>
</protein>
<dbReference type="EMBL" id="VMNI01000020">
    <property type="protein sequence ID" value="TVO72872.1"/>
    <property type="molecule type" value="Genomic_DNA"/>
</dbReference>
<evidence type="ECO:0000313" key="3">
    <source>
        <dbReference type="EMBL" id="TVO72872.1"/>
    </source>
</evidence>
<organism evidence="3 4">
    <name type="scientific">Denitromonas halophila</name>
    <dbReference type="NCBI Taxonomy" id="1629404"/>
    <lineage>
        <taxon>Bacteria</taxon>
        <taxon>Pseudomonadati</taxon>
        <taxon>Pseudomonadota</taxon>
        <taxon>Betaproteobacteria</taxon>
        <taxon>Rhodocyclales</taxon>
        <taxon>Zoogloeaceae</taxon>
        <taxon>Denitromonas</taxon>
    </lineage>
</organism>
<feature type="domain" description="HupH hydrogenase expression protein C-terminal" evidence="2">
    <location>
        <begin position="158"/>
        <end position="272"/>
    </location>
</feature>
<evidence type="ECO:0000313" key="4">
    <source>
        <dbReference type="Proteomes" id="UP000318349"/>
    </source>
</evidence>
<proteinExistence type="inferred from homology"/>
<accession>A0A557S646</accession>
<evidence type="ECO:0000259" key="2">
    <source>
        <dbReference type="Pfam" id="PF04809"/>
    </source>
</evidence>
<dbReference type="Proteomes" id="UP000318349">
    <property type="component" value="Unassembled WGS sequence"/>
</dbReference>
<dbReference type="Pfam" id="PF04809">
    <property type="entry name" value="HupH_C"/>
    <property type="match status" value="2"/>
</dbReference>
<evidence type="ECO:0000256" key="1">
    <source>
        <dbReference type="ARBA" id="ARBA00010832"/>
    </source>
</evidence>
<sequence>MKDFPFPVISFGPGSQDEDEVVDFIGSPGEMNAFMPPRRPEVADPASRDAAIAQLEALRDRMNATCFGAPLSVDLSVLPAPVRAVVNEALGQGEVSATVAGGAPLRIQETVFAGLWRVLGEGGVDRVEAGPMPEAVVAACRATAARSIPVQPPPAGAMNAPAVLRELIDAAARRRDGDPAHIVNLTLLPMTPDDLGYLSVSLGVGPVVILSRGYGNCRISSTALRDTWWVQYFNSSDSLILNTIEVTDLPDVAPAAAEDYADSIVRLGEWIESLRED</sequence>
<reference evidence="3 4" key="1">
    <citation type="submission" date="2019-07" db="EMBL/GenBank/DDBJ databases">
        <title>The pathways for chlorine oxyanion respiration interact through the shared metabolite chlorate.</title>
        <authorList>
            <person name="Barnum T.P."/>
            <person name="Cheng Y."/>
            <person name="Hill K.A."/>
            <person name="Lucas L.N."/>
            <person name="Carlson H.K."/>
            <person name="Coates J.D."/>
        </authorList>
    </citation>
    <scope>NUCLEOTIDE SEQUENCE [LARGE SCALE GENOMIC DNA]</scope>
    <source>
        <strain evidence="3 4">SFB-1</strain>
    </source>
</reference>
<comment type="caution">
    <text evidence="3">The sequence shown here is derived from an EMBL/GenBank/DDBJ whole genome shotgun (WGS) entry which is preliminary data.</text>
</comment>
<comment type="similarity">
    <text evidence="1">Belongs to the HupH/HyaF family.</text>
</comment>